<dbReference type="Pfam" id="PF13843">
    <property type="entry name" value="DDE_Tnp_1_7"/>
    <property type="match status" value="1"/>
</dbReference>
<evidence type="ECO:0000259" key="1">
    <source>
        <dbReference type="Pfam" id="PF13843"/>
    </source>
</evidence>
<accession>A0A1A8AH41</accession>
<sequence>VSHSSSKLTSIPKGEKLAIDEQLVPFKKRHRLKLYLAAKPRKWAYKILLMTGSDSVLVNLHRERCATPRPTRCRH</sequence>
<feature type="non-terminal residue" evidence="2">
    <location>
        <position position="75"/>
    </location>
</feature>
<dbReference type="EMBL" id="HADY01015523">
    <property type="protein sequence ID" value="SBP54008.1"/>
    <property type="molecule type" value="Transcribed_RNA"/>
</dbReference>
<dbReference type="PANTHER" id="PTHR47272:SF1">
    <property type="entry name" value="PIGGYBAC TRANSPOSABLE ELEMENT-DERIVED PROTEIN 3-LIKE"/>
    <property type="match status" value="1"/>
</dbReference>
<proteinExistence type="predicted"/>
<feature type="domain" description="PiggyBac transposable element-derived protein" evidence="1">
    <location>
        <begin position="12"/>
        <end position="64"/>
    </location>
</feature>
<dbReference type="PANTHER" id="PTHR47272">
    <property type="entry name" value="DDE_TNP_1_7 DOMAIN-CONTAINING PROTEIN"/>
    <property type="match status" value="1"/>
</dbReference>
<evidence type="ECO:0000313" key="2">
    <source>
        <dbReference type="EMBL" id="SBP54008.1"/>
    </source>
</evidence>
<gene>
    <name evidence="2" type="primary">Nfu_g_1_020671</name>
</gene>
<reference evidence="2" key="2">
    <citation type="submission" date="2016-06" db="EMBL/GenBank/DDBJ databases">
        <title>The genome of a short-lived fish provides insights into sex chromosome evolution and the genetic control of aging.</title>
        <authorList>
            <person name="Reichwald K."/>
            <person name="Felder M."/>
            <person name="Petzold A."/>
            <person name="Koch P."/>
            <person name="Groth M."/>
            <person name="Platzer M."/>
        </authorList>
    </citation>
    <scope>NUCLEOTIDE SEQUENCE</scope>
    <source>
        <tissue evidence="2">Brain</tissue>
    </source>
</reference>
<protein>
    <recommendedName>
        <fullName evidence="1">PiggyBac transposable element-derived protein domain-containing protein</fullName>
    </recommendedName>
</protein>
<name>A0A1A8AH41_NOTFU</name>
<dbReference type="InterPro" id="IPR029526">
    <property type="entry name" value="PGBD"/>
</dbReference>
<feature type="non-terminal residue" evidence="2">
    <location>
        <position position="1"/>
    </location>
</feature>
<reference evidence="2" key="1">
    <citation type="submission" date="2016-05" db="EMBL/GenBank/DDBJ databases">
        <authorList>
            <person name="Lavstsen T."/>
            <person name="Jespersen J.S."/>
        </authorList>
    </citation>
    <scope>NUCLEOTIDE SEQUENCE</scope>
    <source>
        <tissue evidence="2">Brain</tissue>
    </source>
</reference>
<dbReference type="AlphaFoldDB" id="A0A1A8AH41"/>
<organism evidence="2">
    <name type="scientific">Nothobranchius furzeri</name>
    <name type="common">Turquoise killifish</name>
    <dbReference type="NCBI Taxonomy" id="105023"/>
    <lineage>
        <taxon>Eukaryota</taxon>
        <taxon>Metazoa</taxon>
        <taxon>Chordata</taxon>
        <taxon>Craniata</taxon>
        <taxon>Vertebrata</taxon>
        <taxon>Euteleostomi</taxon>
        <taxon>Actinopterygii</taxon>
        <taxon>Neopterygii</taxon>
        <taxon>Teleostei</taxon>
        <taxon>Neoteleostei</taxon>
        <taxon>Acanthomorphata</taxon>
        <taxon>Ovalentaria</taxon>
        <taxon>Atherinomorphae</taxon>
        <taxon>Cyprinodontiformes</taxon>
        <taxon>Nothobranchiidae</taxon>
        <taxon>Nothobranchius</taxon>
    </lineage>
</organism>